<evidence type="ECO:0000313" key="2">
    <source>
        <dbReference type="Proteomes" id="UP000634136"/>
    </source>
</evidence>
<comment type="caution">
    <text evidence="1">The sequence shown here is derived from an EMBL/GenBank/DDBJ whole genome shotgun (WGS) entry which is preliminary data.</text>
</comment>
<dbReference type="AlphaFoldDB" id="A0A834SNU2"/>
<dbReference type="EMBL" id="JAAIUW010000012">
    <property type="protein sequence ID" value="KAF7806576.1"/>
    <property type="molecule type" value="Genomic_DNA"/>
</dbReference>
<reference evidence="1" key="1">
    <citation type="submission" date="2020-09" db="EMBL/GenBank/DDBJ databases">
        <title>Genome-Enabled Discovery of Anthraquinone Biosynthesis in Senna tora.</title>
        <authorList>
            <person name="Kang S.-H."/>
            <person name="Pandey R.P."/>
            <person name="Lee C.-M."/>
            <person name="Sim J.-S."/>
            <person name="Jeong J.-T."/>
            <person name="Choi B.-S."/>
            <person name="Jung M."/>
            <person name="Ginzburg D."/>
            <person name="Zhao K."/>
            <person name="Won S.Y."/>
            <person name="Oh T.-J."/>
            <person name="Yu Y."/>
            <person name="Kim N.-H."/>
            <person name="Lee O.R."/>
            <person name="Lee T.-H."/>
            <person name="Bashyal P."/>
            <person name="Kim T.-S."/>
            <person name="Lee W.-H."/>
            <person name="Kawkins C."/>
            <person name="Kim C.-K."/>
            <person name="Kim J.S."/>
            <person name="Ahn B.O."/>
            <person name="Rhee S.Y."/>
            <person name="Sohng J.K."/>
        </authorList>
    </citation>
    <scope>NUCLEOTIDE SEQUENCE</scope>
    <source>
        <tissue evidence="1">Leaf</tissue>
    </source>
</reference>
<keyword evidence="2" id="KW-1185">Reference proteome</keyword>
<gene>
    <name evidence="1" type="ORF">G2W53_038737</name>
</gene>
<organism evidence="1 2">
    <name type="scientific">Senna tora</name>
    <dbReference type="NCBI Taxonomy" id="362788"/>
    <lineage>
        <taxon>Eukaryota</taxon>
        <taxon>Viridiplantae</taxon>
        <taxon>Streptophyta</taxon>
        <taxon>Embryophyta</taxon>
        <taxon>Tracheophyta</taxon>
        <taxon>Spermatophyta</taxon>
        <taxon>Magnoliopsida</taxon>
        <taxon>eudicotyledons</taxon>
        <taxon>Gunneridae</taxon>
        <taxon>Pentapetalae</taxon>
        <taxon>rosids</taxon>
        <taxon>fabids</taxon>
        <taxon>Fabales</taxon>
        <taxon>Fabaceae</taxon>
        <taxon>Caesalpinioideae</taxon>
        <taxon>Cassia clade</taxon>
        <taxon>Senna</taxon>
    </lineage>
</organism>
<accession>A0A834SNU2</accession>
<sequence length="45" mass="5183">MAKDMEGKEKKRTDTEVACANLANLVFWGDQYGAKDWDFEELKLS</sequence>
<proteinExistence type="predicted"/>
<name>A0A834SNU2_9FABA</name>
<evidence type="ECO:0000313" key="1">
    <source>
        <dbReference type="EMBL" id="KAF7806576.1"/>
    </source>
</evidence>
<protein>
    <submittedName>
        <fullName evidence="1">Uncharacterized protein</fullName>
    </submittedName>
</protein>
<dbReference type="Proteomes" id="UP000634136">
    <property type="component" value="Unassembled WGS sequence"/>
</dbReference>